<keyword evidence="7 9" id="KW-1133">Transmembrane helix</keyword>
<comment type="caution">
    <text evidence="11">The sequence shown here is derived from an EMBL/GenBank/DDBJ whole genome shotgun (WGS) entry which is preliminary data.</text>
</comment>
<evidence type="ECO:0000313" key="11">
    <source>
        <dbReference type="EMBL" id="KAJ1725294.1"/>
    </source>
</evidence>
<feature type="transmembrane region" description="Helical" evidence="9">
    <location>
        <begin position="194"/>
        <end position="213"/>
    </location>
</feature>
<dbReference type="GO" id="GO:0061459">
    <property type="term" value="F:L-arginine transmembrane transporter activity"/>
    <property type="evidence" value="ECO:0007669"/>
    <property type="project" value="TreeGrafter"/>
</dbReference>
<evidence type="ECO:0000256" key="4">
    <source>
        <dbReference type="ARBA" id="ARBA00022554"/>
    </source>
</evidence>
<keyword evidence="4" id="KW-0926">Vacuole</keyword>
<evidence type="ECO:0000256" key="6">
    <source>
        <dbReference type="ARBA" id="ARBA00022970"/>
    </source>
</evidence>
<keyword evidence="12" id="KW-1185">Reference proteome</keyword>
<evidence type="ECO:0000256" key="3">
    <source>
        <dbReference type="ARBA" id="ARBA00022448"/>
    </source>
</evidence>
<name>A0A9W7Y1T0_9FUNG</name>
<organism evidence="11 12">
    <name type="scientific">Coemansia erecta</name>
    <dbReference type="NCBI Taxonomy" id="147472"/>
    <lineage>
        <taxon>Eukaryota</taxon>
        <taxon>Fungi</taxon>
        <taxon>Fungi incertae sedis</taxon>
        <taxon>Zoopagomycota</taxon>
        <taxon>Kickxellomycotina</taxon>
        <taxon>Kickxellomycetes</taxon>
        <taxon>Kickxellales</taxon>
        <taxon>Kickxellaceae</taxon>
        <taxon>Coemansia</taxon>
    </lineage>
</organism>
<protein>
    <recommendedName>
        <fullName evidence="10">Amino acid transporter transmembrane domain-containing protein</fullName>
    </recommendedName>
</protein>
<dbReference type="PANTHER" id="PTHR22950">
    <property type="entry name" value="AMINO ACID TRANSPORTER"/>
    <property type="match status" value="1"/>
</dbReference>
<dbReference type="GO" id="GO:0015194">
    <property type="term" value="F:L-serine transmembrane transporter activity"/>
    <property type="evidence" value="ECO:0007669"/>
    <property type="project" value="TreeGrafter"/>
</dbReference>
<feature type="transmembrane region" description="Helical" evidence="9">
    <location>
        <begin position="266"/>
        <end position="291"/>
    </location>
</feature>
<evidence type="ECO:0000256" key="7">
    <source>
        <dbReference type="ARBA" id="ARBA00022989"/>
    </source>
</evidence>
<sequence length="473" mass="51977">MATQDNSDVRLPGGDVLPAIRSRAQSFRESIASERFFEEDVDEPTGTIMSSTINLANTILGSGMLSMPNAMASLGLALGSLVIMFSAFTSGMGLYLLSRCARRTNGRDASFFAVSKLTYPKAAVFFDAAIAIKCFGVSISYLIIFGDLMPEIAEAFGFRMPLLLARSFWITFAIVALIPLAFQRRLDALKYTSMTALIAVVYLIAVVAIFYFSPTREPLPAGDIVFFRWSKSFFTHLPVFVFAFTCHQNIFSVYNELRDNSSKQVNGVIALSMGSACAAYQWIAILGYLTFGSKVAPNLLTMYNNGTLVTFCRLSIAILVLFSYPLQCHPARNCLDKVVTSIYHSWTKQPEFEAIVDQGSDPNEDAPNDEATPTAVVHVMSPAKHIGITVGLMLLSYIVAMTVSSLDLVLSFVGSTGSTCISFILPGVFYYKMHRNASWTRMKVISVLLVVYGLFILVFCLSANILRVINGDY</sequence>
<evidence type="ECO:0000259" key="10">
    <source>
        <dbReference type="Pfam" id="PF01490"/>
    </source>
</evidence>
<comment type="similarity">
    <text evidence="2">Belongs to the amino acid/polyamine transporter 2 family.</text>
</comment>
<comment type="subcellular location">
    <subcellularLocation>
        <location evidence="1">Vacuole membrane</location>
        <topology evidence="1">Multi-pass membrane protein</topology>
    </subcellularLocation>
</comment>
<dbReference type="GO" id="GO:0005290">
    <property type="term" value="F:L-histidine transmembrane transporter activity"/>
    <property type="evidence" value="ECO:0007669"/>
    <property type="project" value="TreeGrafter"/>
</dbReference>
<reference evidence="11" key="1">
    <citation type="submission" date="2022-07" db="EMBL/GenBank/DDBJ databases">
        <title>Phylogenomic reconstructions and comparative analyses of Kickxellomycotina fungi.</title>
        <authorList>
            <person name="Reynolds N.K."/>
            <person name="Stajich J.E."/>
            <person name="Barry K."/>
            <person name="Grigoriev I.V."/>
            <person name="Crous P."/>
            <person name="Smith M.E."/>
        </authorList>
    </citation>
    <scope>NUCLEOTIDE SEQUENCE</scope>
    <source>
        <strain evidence="11">NBRC 32514</strain>
    </source>
</reference>
<proteinExistence type="inferred from homology"/>
<evidence type="ECO:0000256" key="5">
    <source>
        <dbReference type="ARBA" id="ARBA00022692"/>
    </source>
</evidence>
<feature type="transmembrane region" description="Helical" evidence="9">
    <location>
        <begin position="386"/>
        <end position="406"/>
    </location>
</feature>
<feature type="transmembrane region" description="Helical" evidence="9">
    <location>
        <begin position="164"/>
        <end position="182"/>
    </location>
</feature>
<feature type="transmembrane region" description="Helical" evidence="9">
    <location>
        <begin position="444"/>
        <end position="466"/>
    </location>
</feature>
<dbReference type="GO" id="GO:0005313">
    <property type="term" value="F:L-glutamate transmembrane transporter activity"/>
    <property type="evidence" value="ECO:0007669"/>
    <property type="project" value="TreeGrafter"/>
</dbReference>
<accession>A0A9W7Y1T0</accession>
<feature type="domain" description="Amino acid transporter transmembrane" evidence="10">
    <location>
        <begin position="45"/>
        <end position="463"/>
    </location>
</feature>
<dbReference type="Pfam" id="PF01490">
    <property type="entry name" value="Aa_trans"/>
    <property type="match status" value="1"/>
</dbReference>
<evidence type="ECO:0000256" key="2">
    <source>
        <dbReference type="ARBA" id="ARBA00008066"/>
    </source>
</evidence>
<feature type="transmembrane region" description="Helical" evidence="9">
    <location>
        <begin position="70"/>
        <end position="97"/>
    </location>
</feature>
<dbReference type="GO" id="GO:0005302">
    <property type="term" value="F:L-tyrosine transmembrane transporter activity"/>
    <property type="evidence" value="ECO:0007669"/>
    <property type="project" value="TreeGrafter"/>
</dbReference>
<evidence type="ECO:0000256" key="9">
    <source>
        <dbReference type="SAM" id="Phobius"/>
    </source>
</evidence>
<feature type="transmembrane region" description="Helical" evidence="9">
    <location>
        <begin position="233"/>
        <end position="254"/>
    </location>
</feature>
<dbReference type="EMBL" id="JANBOJ010000008">
    <property type="protein sequence ID" value="KAJ1725294.1"/>
    <property type="molecule type" value="Genomic_DNA"/>
</dbReference>
<dbReference type="Proteomes" id="UP001149813">
    <property type="component" value="Unassembled WGS sequence"/>
</dbReference>
<dbReference type="PANTHER" id="PTHR22950:SF678">
    <property type="entry name" value="VACUOLAR AMINO ACID TRANSPORTER 5-RELATED"/>
    <property type="match status" value="1"/>
</dbReference>
<feature type="transmembrane region" description="Helical" evidence="9">
    <location>
        <begin position="412"/>
        <end position="432"/>
    </location>
</feature>
<keyword evidence="3" id="KW-0813">Transport</keyword>
<evidence type="ECO:0000256" key="1">
    <source>
        <dbReference type="ARBA" id="ARBA00004128"/>
    </source>
</evidence>
<evidence type="ECO:0000313" key="12">
    <source>
        <dbReference type="Proteomes" id="UP001149813"/>
    </source>
</evidence>
<keyword evidence="5 9" id="KW-0812">Transmembrane</keyword>
<keyword evidence="8 9" id="KW-0472">Membrane</keyword>
<dbReference type="GO" id="GO:0000329">
    <property type="term" value="C:fungal-type vacuole membrane"/>
    <property type="evidence" value="ECO:0007669"/>
    <property type="project" value="TreeGrafter"/>
</dbReference>
<keyword evidence="6" id="KW-0029">Amino-acid transport</keyword>
<dbReference type="OrthoDB" id="438545at2759"/>
<dbReference type="AlphaFoldDB" id="A0A9W7Y1T0"/>
<evidence type="ECO:0000256" key="8">
    <source>
        <dbReference type="ARBA" id="ARBA00023136"/>
    </source>
</evidence>
<feature type="transmembrane region" description="Helical" evidence="9">
    <location>
        <begin position="303"/>
        <end position="322"/>
    </location>
</feature>
<gene>
    <name evidence="11" type="ORF">LPJ53_000521</name>
</gene>
<feature type="transmembrane region" description="Helical" evidence="9">
    <location>
        <begin position="124"/>
        <end position="144"/>
    </location>
</feature>
<dbReference type="InterPro" id="IPR013057">
    <property type="entry name" value="AA_transpt_TM"/>
</dbReference>
<dbReference type="GO" id="GO:0015189">
    <property type="term" value="F:L-lysine transmembrane transporter activity"/>
    <property type="evidence" value="ECO:0007669"/>
    <property type="project" value="TreeGrafter"/>
</dbReference>